<comment type="caution">
    <text evidence="2">The sequence shown here is derived from an EMBL/GenBank/DDBJ whole genome shotgun (WGS) entry which is preliminary data.</text>
</comment>
<keyword evidence="3" id="KW-1185">Reference proteome</keyword>
<proteinExistence type="predicted"/>
<feature type="chain" id="PRO_5043406506" evidence="1">
    <location>
        <begin position="20"/>
        <end position="123"/>
    </location>
</feature>
<organism evidence="2 3">
    <name type="scientific">Pleurodeles waltl</name>
    <name type="common">Iberian ribbed newt</name>
    <dbReference type="NCBI Taxonomy" id="8319"/>
    <lineage>
        <taxon>Eukaryota</taxon>
        <taxon>Metazoa</taxon>
        <taxon>Chordata</taxon>
        <taxon>Craniata</taxon>
        <taxon>Vertebrata</taxon>
        <taxon>Euteleostomi</taxon>
        <taxon>Amphibia</taxon>
        <taxon>Batrachia</taxon>
        <taxon>Caudata</taxon>
        <taxon>Salamandroidea</taxon>
        <taxon>Salamandridae</taxon>
        <taxon>Pleurodelinae</taxon>
        <taxon>Pleurodeles</taxon>
    </lineage>
</organism>
<reference evidence="2" key="1">
    <citation type="journal article" date="2022" name="bioRxiv">
        <title>Sequencing and chromosome-scale assembly of the giantPleurodeles waltlgenome.</title>
        <authorList>
            <person name="Brown T."/>
            <person name="Elewa A."/>
            <person name="Iarovenko S."/>
            <person name="Subramanian E."/>
            <person name="Araus A.J."/>
            <person name="Petzold A."/>
            <person name="Susuki M."/>
            <person name="Suzuki K.-i.T."/>
            <person name="Hayashi T."/>
            <person name="Toyoda A."/>
            <person name="Oliveira C."/>
            <person name="Osipova E."/>
            <person name="Leigh N.D."/>
            <person name="Simon A."/>
            <person name="Yun M.H."/>
        </authorList>
    </citation>
    <scope>NUCLEOTIDE SEQUENCE</scope>
    <source>
        <strain evidence="2">20211129_DDA</strain>
        <tissue evidence="2">Liver</tissue>
    </source>
</reference>
<feature type="signal peptide" evidence="1">
    <location>
        <begin position="1"/>
        <end position="19"/>
    </location>
</feature>
<name>A0AAV7N7C3_PLEWA</name>
<dbReference type="EMBL" id="JANPWB010000013">
    <property type="protein sequence ID" value="KAJ1109108.1"/>
    <property type="molecule type" value="Genomic_DNA"/>
</dbReference>
<evidence type="ECO:0000313" key="3">
    <source>
        <dbReference type="Proteomes" id="UP001066276"/>
    </source>
</evidence>
<evidence type="ECO:0000313" key="2">
    <source>
        <dbReference type="EMBL" id="KAJ1109108.1"/>
    </source>
</evidence>
<keyword evidence="1" id="KW-0732">Signal</keyword>
<protein>
    <submittedName>
        <fullName evidence="2">Uncharacterized protein</fullName>
    </submittedName>
</protein>
<dbReference type="Proteomes" id="UP001066276">
    <property type="component" value="Chromosome 9"/>
</dbReference>
<accession>A0AAV7N7C3</accession>
<dbReference type="AlphaFoldDB" id="A0AAV7N7C3"/>
<evidence type="ECO:0000256" key="1">
    <source>
        <dbReference type="SAM" id="SignalP"/>
    </source>
</evidence>
<sequence length="123" mass="13136">MAPVPPVARLLLMALSALAAPPHWDRTPVGNREPGGCVPDVVLNSTNSIAEYFTRLCAVIEYSAVVGGVGQEKWGLILAVGGIPLDLDGRIKALFGYRNVSSVGLLQWVCIRESGVRYAPGHR</sequence>
<gene>
    <name evidence="2" type="ORF">NDU88_006473</name>
</gene>